<dbReference type="CDD" id="cd04458">
    <property type="entry name" value="CSP_CDS"/>
    <property type="match status" value="1"/>
</dbReference>
<dbReference type="InterPro" id="IPR010718">
    <property type="entry name" value="DUF1294"/>
</dbReference>
<keyword evidence="1" id="KW-1133">Transmembrane helix</keyword>
<evidence type="ECO:0000256" key="1">
    <source>
        <dbReference type="SAM" id="Phobius"/>
    </source>
</evidence>
<protein>
    <submittedName>
        <fullName evidence="3">DUF1294 domain-containing protein</fullName>
    </submittedName>
</protein>
<feature type="domain" description="CSD" evidence="2">
    <location>
        <begin position="2"/>
        <end position="66"/>
    </location>
</feature>
<dbReference type="Proteomes" id="UP000298325">
    <property type="component" value="Unassembled WGS sequence"/>
</dbReference>
<dbReference type="GO" id="GO:0005737">
    <property type="term" value="C:cytoplasm"/>
    <property type="evidence" value="ECO:0007669"/>
    <property type="project" value="TreeGrafter"/>
</dbReference>
<dbReference type="RefSeq" id="WP_135802980.1">
    <property type="nucleotide sequence ID" value="NZ_SRPF01000002.1"/>
</dbReference>
<dbReference type="Pfam" id="PF06961">
    <property type="entry name" value="DUF1294"/>
    <property type="match status" value="1"/>
</dbReference>
<dbReference type="PROSITE" id="PS51857">
    <property type="entry name" value="CSD_2"/>
    <property type="match status" value="1"/>
</dbReference>
<dbReference type="InterPro" id="IPR052069">
    <property type="entry name" value="Ca-reg_mRNA-binding_domain"/>
</dbReference>
<dbReference type="InterPro" id="IPR019844">
    <property type="entry name" value="CSD_CS"/>
</dbReference>
<organism evidence="3 4">
    <name type="scientific">Marinobacter confluentis</name>
    <dbReference type="NCBI Taxonomy" id="1697557"/>
    <lineage>
        <taxon>Bacteria</taxon>
        <taxon>Pseudomonadati</taxon>
        <taxon>Pseudomonadota</taxon>
        <taxon>Gammaproteobacteria</taxon>
        <taxon>Pseudomonadales</taxon>
        <taxon>Marinobacteraceae</taxon>
        <taxon>Marinobacter</taxon>
    </lineage>
</organism>
<dbReference type="InterPro" id="IPR002059">
    <property type="entry name" value="CSP_DNA-bd"/>
</dbReference>
<proteinExistence type="predicted"/>
<keyword evidence="1" id="KW-0472">Membrane</keyword>
<accession>A0A4Z1C025</accession>
<dbReference type="AlphaFoldDB" id="A0A4Z1C025"/>
<dbReference type="EMBL" id="SRPF01000002">
    <property type="protein sequence ID" value="TGN40318.1"/>
    <property type="molecule type" value="Genomic_DNA"/>
</dbReference>
<dbReference type="GO" id="GO:0043488">
    <property type="term" value="P:regulation of mRNA stability"/>
    <property type="evidence" value="ECO:0007669"/>
    <property type="project" value="TreeGrafter"/>
</dbReference>
<dbReference type="Gene3D" id="2.40.50.140">
    <property type="entry name" value="Nucleic acid-binding proteins"/>
    <property type="match status" value="1"/>
</dbReference>
<gene>
    <name evidence="3" type="ORF">E5Q11_08560</name>
</gene>
<dbReference type="OrthoDB" id="72963at2"/>
<feature type="transmembrane region" description="Helical" evidence="1">
    <location>
        <begin position="105"/>
        <end position="124"/>
    </location>
</feature>
<comment type="caution">
    <text evidence="3">The sequence shown here is derived from an EMBL/GenBank/DDBJ whole genome shotgun (WGS) entry which is preliminary data.</text>
</comment>
<dbReference type="InterPro" id="IPR012340">
    <property type="entry name" value="NA-bd_OB-fold"/>
</dbReference>
<dbReference type="PANTHER" id="PTHR12962">
    <property type="entry name" value="CALCIUM-REGULATED HEAT STABLE PROTEIN CRHSP-24-RELATED"/>
    <property type="match status" value="1"/>
</dbReference>
<dbReference type="Pfam" id="PF00313">
    <property type="entry name" value="CSD"/>
    <property type="match status" value="1"/>
</dbReference>
<dbReference type="GO" id="GO:0003730">
    <property type="term" value="F:mRNA 3'-UTR binding"/>
    <property type="evidence" value="ECO:0007669"/>
    <property type="project" value="TreeGrafter"/>
</dbReference>
<feature type="transmembrane region" description="Helical" evidence="1">
    <location>
        <begin position="81"/>
        <end position="99"/>
    </location>
</feature>
<dbReference type="SUPFAM" id="SSF50249">
    <property type="entry name" value="Nucleic acid-binding proteins"/>
    <property type="match status" value="1"/>
</dbReference>
<evidence type="ECO:0000313" key="4">
    <source>
        <dbReference type="Proteomes" id="UP000298325"/>
    </source>
</evidence>
<dbReference type="PANTHER" id="PTHR12962:SF1">
    <property type="entry name" value="COLD SHOCK DOMAIN-CONTAINING PROTEIN CG9705"/>
    <property type="match status" value="1"/>
</dbReference>
<feature type="transmembrane region" description="Helical" evidence="1">
    <location>
        <begin position="171"/>
        <end position="189"/>
    </location>
</feature>
<keyword evidence="1" id="KW-0812">Transmembrane</keyword>
<evidence type="ECO:0000313" key="3">
    <source>
        <dbReference type="EMBL" id="TGN40318.1"/>
    </source>
</evidence>
<reference evidence="3 4" key="1">
    <citation type="submission" date="2019-04" db="EMBL/GenBank/DDBJ databases">
        <authorList>
            <person name="Park S."/>
            <person name="Yoon J.-H."/>
        </authorList>
    </citation>
    <scope>NUCLEOTIDE SEQUENCE [LARGE SCALE GENOMIC DNA]</scope>
    <source>
        <strain evidence="3 4">HJM-18</strain>
    </source>
</reference>
<evidence type="ECO:0000259" key="2">
    <source>
        <dbReference type="PROSITE" id="PS51857"/>
    </source>
</evidence>
<name>A0A4Z1C025_9GAMM</name>
<dbReference type="PROSITE" id="PS00352">
    <property type="entry name" value="CSD_1"/>
    <property type="match status" value="1"/>
</dbReference>
<sequence>MNQKGLLTAWSDDKGFGFITPEAGGERVFAHISVYAGQGRPVSDRKVKYTVTRDAQGRLRAGRFEYLGAAGIGAKFAPGTLLAGVFVLGFFALLASLFYQHYLPISVLAAYGGVSVVSFVMYGMDKAAAQRGGQRTAENTLHLFEVCCGWPGALMAQQVFRHKTRKGSYQFVFWLAVLANLGALGWLMIAPEAMSFRQQLGFDLSRSLTFDWDVFWSTRSWTL</sequence>
<keyword evidence="4" id="KW-1185">Reference proteome</keyword>